<dbReference type="EMBL" id="CNFT01001615">
    <property type="protein sequence ID" value="CKT46563.1"/>
    <property type="molecule type" value="Genomic_DNA"/>
</dbReference>
<name>A0A655ARF9_MYCTX</name>
<dbReference type="EMBL" id="CSAJ01000340">
    <property type="protein sequence ID" value="COW40751.1"/>
    <property type="molecule type" value="Genomic_DNA"/>
</dbReference>
<evidence type="ECO:0000313" key="2">
    <source>
        <dbReference type="EMBL" id="CFE58011.1"/>
    </source>
</evidence>
<feature type="region of interest" description="Disordered" evidence="1">
    <location>
        <begin position="92"/>
        <end position="116"/>
    </location>
</feature>
<evidence type="ECO:0000313" key="12">
    <source>
        <dbReference type="Proteomes" id="UP000046947"/>
    </source>
</evidence>
<evidence type="ECO:0000256" key="1">
    <source>
        <dbReference type="SAM" id="MobiDB-lite"/>
    </source>
</evidence>
<dbReference type="Proteomes" id="UP000039217">
    <property type="component" value="Unassembled WGS sequence"/>
</dbReference>
<dbReference type="EMBL" id="CFOH01000471">
    <property type="protein sequence ID" value="CFE58011.1"/>
    <property type="molecule type" value="Genomic_DNA"/>
</dbReference>
<feature type="region of interest" description="Disordered" evidence="1">
    <location>
        <begin position="1"/>
        <end position="29"/>
    </location>
</feature>
<accession>A0A655ARF9</accession>
<evidence type="ECO:0000313" key="7">
    <source>
        <dbReference type="EMBL" id="COW31489.1"/>
    </source>
</evidence>
<evidence type="ECO:0000313" key="15">
    <source>
        <dbReference type="Proteomes" id="UP000050164"/>
    </source>
</evidence>
<evidence type="ECO:0000313" key="3">
    <source>
        <dbReference type="EMBL" id="CKT32529.1"/>
    </source>
</evidence>
<dbReference type="Proteomes" id="UP000050164">
    <property type="component" value="Unassembled WGS sequence"/>
</dbReference>
<sequence length="116" mass="12802">MVAQHNASRKNNAARNAIRLRDQRSTDGDTNTVVSAAIAAPTAANSPKWCTHLVGVNIRKNMVPKMTPISRHAGPRATLGIRLRRNMMNTAVNRHSAVIKKPKRRDSEPSTVGRMR</sequence>
<evidence type="ECO:0000313" key="10">
    <source>
        <dbReference type="Proteomes" id="UP000044938"/>
    </source>
</evidence>
<organism evidence="5 14">
    <name type="scientific">Mycobacterium tuberculosis</name>
    <dbReference type="NCBI Taxonomy" id="1773"/>
    <lineage>
        <taxon>Bacteria</taxon>
        <taxon>Bacillati</taxon>
        <taxon>Actinomycetota</taxon>
        <taxon>Actinomycetes</taxon>
        <taxon>Mycobacteriales</taxon>
        <taxon>Mycobacteriaceae</taxon>
        <taxon>Mycobacterium</taxon>
        <taxon>Mycobacterium tuberculosis complex</taxon>
    </lineage>
</organism>
<dbReference type="EMBL" id="CQQC01001331">
    <property type="protein sequence ID" value="CNV85322.1"/>
    <property type="molecule type" value="Genomic_DNA"/>
</dbReference>
<evidence type="ECO:0000313" key="9">
    <source>
        <dbReference type="Proteomes" id="UP000039217"/>
    </source>
</evidence>
<dbReference type="EMBL" id="CNGE01000773">
    <property type="protein sequence ID" value="CKT32529.1"/>
    <property type="molecule type" value="Genomic_DNA"/>
</dbReference>
<dbReference type="AlphaFoldDB" id="A0A655ARF9"/>
<dbReference type="Proteomes" id="UP000049023">
    <property type="component" value="Unassembled WGS sequence"/>
</dbReference>
<evidence type="ECO:0000313" key="14">
    <source>
        <dbReference type="Proteomes" id="UP000049023"/>
    </source>
</evidence>
<dbReference type="Proteomes" id="UP000046947">
    <property type="component" value="Unassembled WGS sequence"/>
</dbReference>
<evidence type="ECO:0000313" key="11">
    <source>
        <dbReference type="Proteomes" id="UP000045842"/>
    </source>
</evidence>
<evidence type="ECO:0000313" key="8">
    <source>
        <dbReference type="EMBL" id="COW40751.1"/>
    </source>
</evidence>
<dbReference type="EMBL" id="CNFU01001566">
    <property type="protein sequence ID" value="CKT54390.1"/>
    <property type="molecule type" value="Genomic_DNA"/>
</dbReference>
<evidence type="ECO:0000313" key="4">
    <source>
        <dbReference type="EMBL" id="CKT46563.1"/>
    </source>
</evidence>
<dbReference type="Proteomes" id="UP000048948">
    <property type="component" value="Unassembled WGS sequence"/>
</dbReference>
<dbReference type="Proteomes" id="UP000044938">
    <property type="component" value="Unassembled WGS sequence"/>
</dbReference>
<reference evidence="9 10" key="1">
    <citation type="submission" date="2015-03" db="EMBL/GenBank/DDBJ databases">
        <authorList>
            <consortium name="Pathogen Informatics"/>
        </authorList>
    </citation>
    <scope>NUCLEOTIDE SEQUENCE [LARGE SCALE GENOMIC DNA]</scope>
    <source>
        <strain evidence="3 13">Bir 172</strain>
        <strain evidence="4 15">Bir 185</strain>
        <strain evidence="5 14">Bir 187</strain>
        <strain evidence="6 9">D00501624</strain>
        <strain evidence="7 11">G09801536</strain>
        <strain evidence="2 12">H09601792</strain>
        <strain evidence="8 10">M09401471</strain>
    </source>
</reference>
<gene>
    <name evidence="6" type="ORF">ERS007661_03185</name>
    <name evidence="7" type="ORF">ERS007679_03625</name>
    <name evidence="2" type="ORF">ERS007688_02656</name>
    <name evidence="8" type="ORF">ERS007720_02581</name>
    <name evidence="3" type="ORF">ERS027646_03350</name>
    <name evidence="4" type="ORF">ERS027659_04446</name>
    <name evidence="5" type="ORF">ERS027661_04500</name>
</gene>
<evidence type="ECO:0000313" key="6">
    <source>
        <dbReference type="EMBL" id="CNV85322.1"/>
    </source>
</evidence>
<evidence type="ECO:0000313" key="13">
    <source>
        <dbReference type="Proteomes" id="UP000048948"/>
    </source>
</evidence>
<dbReference type="Proteomes" id="UP000045842">
    <property type="component" value="Unassembled WGS sequence"/>
</dbReference>
<evidence type="ECO:0000313" key="5">
    <source>
        <dbReference type="EMBL" id="CKT54390.1"/>
    </source>
</evidence>
<protein>
    <submittedName>
        <fullName evidence="5">Uncharacterized protein</fullName>
    </submittedName>
</protein>
<dbReference type="EMBL" id="CSAD01000697">
    <property type="protein sequence ID" value="COW31489.1"/>
    <property type="molecule type" value="Genomic_DNA"/>
</dbReference>
<proteinExistence type="predicted"/>